<organism evidence="16 17">
    <name type="scientific">Caerostris darwini</name>
    <dbReference type="NCBI Taxonomy" id="1538125"/>
    <lineage>
        <taxon>Eukaryota</taxon>
        <taxon>Metazoa</taxon>
        <taxon>Ecdysozoa</taxon>
        <taxon>Arthropoda</taxon>
        <taxon>Chelicerata</taxon>
        <taxon>Arachnida</taxon>
        <taxon>Araneae</taxon>
        <taxon>Araneomorphae</taxon>
        <taxon>Entelegynae</taxon>
        <taxon>Araneoidea</taxon>
        <taxon>Araneidae</taxon>
        <taxon>Caerostris</taxon>
    </lineage>
</organism>
<dbReference type="Gene3D" id="3.40.50.620">
    <property type="entry name" value="HUPs"/>
    <property type="match status" value="1"/>
</dbReference>
<dbReference type="GO" id="GO:0003904">
    <property type="term" value="F:deoxyribodipyrimidine photo-lyase activity"/>
    <property type="evidence" value="ECO:0007669"/>
    <property type="project" value="UniProtKB-EC"/>
</dbReference>
<evidence type="ECO:0000256" key="6">
    <source>
        <dbReference type="ARBA" id="ARBA00022763"/>
    </source>
</evidence>
<dbReference type="InterPro" id="IPR036155">
    <property type="entry name" value="Crypto/Photolyase_N_sf"/>
</dbReference>
<dbReference type="SUPFAM" id="SSF48173">
    <property type="entry name" value="Cryptochrome/photolyase FAD-binding domain"/>
    <property type="match status" value="1"/>
</dbReference>
<dbReference type="GO" id="GO:0009650">
    <property type="term" value="P:UV protection"/>
    <property type="evidence" value="ECO:0007669"/>
    <property type="project" value="UniProtKB-ARBA"/>
</dbReference>
<evidence type="ECO:0000256" key="14">
    <source>
        <dbReference type="ARBA" id="ARBA00083107"/>
    </source>
</evidence>
<evidence type="ECO:0000256" key="10">
    <source>
        <dbReference type="ARBA" id="ARBA00023239"/>
    </source>
</evidence>
<comment type="function">
    <text evidence="13">Involved in repair of UV radiation-induced DNA damage. Catalyzes the light-dependent monomerization (300-600 nm) of cyclobutyl pyrimidine dimers (in cis-syn configuration), which are formed between adjacent bases on the same DNA strand upon exposure to ultraviolet radiation.</text>
</comment>
<keyword evidence="8" id="KW-0238">DNA-binding</keyword>
<dbReference type="EMBL" id="BPLQ01008242">
    <property type="protein sequence ID" value="GIY36083.1"/>
    <property type="molecule type" value="Genomic_DNA"/>
</dbReference>
<dbReference type="PANTHER" id="PTHR10211">
    <property type="entry name" value="DEOXYRIBODIPYRIMIDINE PHOTOLYASE"/>
    <property type="match status" value="1"/>
</dbReference>
<comment type="caution">
    <text evidence="16">The sequence shown here is derived from an EMBL/GenBank/DDBJ whole genome shotgun (WGS) entry which is preliminary data.</text>
</comment>
<dbReference type="PROSITE" id="PS01083">
    <property type="entry name" value="DNA_PHOTOLYASES_2_1"/>
    <property type="match status" value="1"/>
</dbReference>
<reference evidence="16 17" key="1">
    <citation type="submission" date="2021-06" db="EMBL/GenBank/DDBJ databases">
        <title>Caerostris darwini draft genome.</title>
        <authorList>
            <person name="Kono N."/>
            <person name="Arakawa K."/>
        </authorList>
    </citation>
    <scope>NUCLEOTIDE SEQUENCE [LARGE SCALE GENOMIC DNA]</scope>
</reference>
<dbReference type="Gene3D" id="1.25.40.80">
    <property type="match status" value="1"/>
</dbReference>
<dbReference type="InterPro" id="IPR032673">
    <property type="entry name" value="DNA_photolyase_2_CS"/>
</dbReference>
<evidence type="ECO:0000256" key="1">
    <source>
        <dbReference type="ARBA" id="ARBA00001974"/>
    </source>
</evidence>
<dbReference type="GO" id="GO:0000719">
    <property type="term" value="P:photoreactive repair"/>
    <property type="evidence" value="ECO:0007669"/>
    <property type="project" value="TreeGrafter"/>
</dbReference>
<evidence type="ECO:0000256" key="9">
    <source>
        <dbReference type="ARBA" id="ARBA00023204"/>
    </source>
</evidence>
<sequence length="527" mass="61322">MNLERTTVLLRNIKVIFIASWKKMSAKKQKSLEDYGSLAKKQKTEEPAKDNLEIINEIKESRLSCASSIKEFKFNKKRVRVLSEAKDISDNAQAVIYWMSRDQRVQDNWAFLYAQHLALRLDLPLCVCFCLVPKFLDATIRHYRFMLEGLKEVSKECESLNIHFHVLLGEAKTVLPAFVKENNVGGIVTDFCPLRVPRKWVSDVLAKLPEDVPLCQVDAHNIVPCWIASDKQEYGARTIRKKIHDKLKEYLTEFPSVIKQKQSAKDALEPVDWNTIESNLEVNMDVKEVAWAKPGTTAGLCKISEFCKSRLKSFNDLRNDPTKNNLSDLSPWFHFGQISIQRTILQVLKFKSKYGPSVDAFVEEAVIRRELADNFCYYNKNYDKVEGAYDWAKKTLKDHSKDKREYIYTKDQFENAETHDLLWNAAQRQMVKEGKMHGFLRMYWAKKILEWTNSPEEALEFAIYLNDKYELDGRDPNGYVGCMWSICGIHDQGWAERAVFGKIRFMNYKGCTRKFDVNGFIAKYREK</sequence>
<name>A0AAV4SNQ4_9ARAC</name>
<gene>
    <name evidence="16" type="primary">PHR</name>
    <name evidence="16" type="ORF">CDAR_290281</name>
</gene>
<accession>A0AAV4SNQ4</accession>
<evidence type="ECO:0000256" key="8">
    <source>
        <dbReference type="ARBA" id="ARBA00023125"/>
    </source>
</evidence>
<evidence type="ECO:0000313" key="16">
    <source>
        <dbReference type="EMBL" id="GIY36083.1"/>
    </source>
</evidence>
<evidence type="ECO:0000256" key="7">
    <source>
        <dbReference type="ARBA" id="ARBA00022827"/>
    </source>
</evidence>
<evidence type="ECO:0000313" key="17">
    <source>
        <dbReference type="Proteomes" id="UP001054837"/>
    </source>
</evidence>
<dbReference type="InterPro" id="IPR008148">
    <property type="entry name" value="DNA_photolyase_2"/>
</dbReference>
<dbReference type="GO" id="GO:0003677">
    <property type="term" value="F:DNA binding"/>
    <property type="evidence" value="ECO:0007669"/>
    <property type="project" value="UniProtKB-KW"/>
</dbReference>
<dbReference type="Pfam" id="PF00875">
    <property type="entry name" value="DNA_photolyase"/>
    <property type="match status" value="1"/>
</dbReference>
<feature type="domain" description="Photolyase/cryptochrome alpha/beta" evidence="15">
    <location>
        <begin position="93"/>
        <end position="225"/>
    </location>
</feature>
<keyword evidence="10" id="KW-0456">Lyase</keyword>
<dbReference type="FunFam" id="3.40.50.620:FF:000110">
    <property type="entry name" value="Deoxyribodipyrimidine photolyase"/>
    <property type="match status" value="1"/>
</dbReference>
<keyword evidence="9" id="KW-0234">DNA repair</keyword>
<keyword evidence="7" id="KW-0274">FAD</keyword>
<comment type="cofactor">
    <cofactor evidence="1">
        <name>FAD</name>
        <dbReference type="ChEBI" id="CHEBI:57692"/>
    </cofactor>
</comment>
<dbReference type="Gene3D" id="1.10.579.10">
    <property type="entry name" value="DNA Cyclobutane Dipyrimidine Photolyase, subunit A, domain 3"/>
    <property type="match status" value="1"/>
</dbReference>
<dbReference type="AlphaFoldDB" id="A0AAV4SNQ4"/>
<keyword evidence="5" id="KW-0285">Flavoprotein</keyword>
<evidence type="ECO:0000256" key="3">
    <source>
        <dbReference type="ARBA" id="ARBA00013149"/>
    </source>
</evidence>
<comment type="catalytic activity">
    <reaction evidence="12">
        <text>cyclobutadipyrimidine (in DNA) = 2 pyrimidine residues (in DNA).</text>
        <dbReference type="EC" id="4.1.99.3"/>
    </reaction>
</comment>
<dbReference type="PANTHER" id="PTHR10211:SF0">
    <property type="entry name" value="DEOXYRIBODIPYRIMIDINE PHOTO-LYASE"/>
    <property type="match status" value="1"/>
</dbReference>
<dbReference type="InterPro" id="IPR014729">
    <property type="entry name" value="Rossmann-like_a/b/a_fold"/>
</dbReference>
<keyword evidence="6" id="KW-0227">DNA damage</keyword>
<dbReference type="FunFam" id="1.25.40.80:FF:000004">
    <property type="entry name" value="Deoxyribodipyrimidine photolyase"/>
    <property type="match status" value="1"/>
</dbReference>
<evidence type="ECO:0000256" key="13">
    <source>
        <dbReference type="ARBA" id="ARBA00059220"/>
    </source>
</evidence>
<dbReference type="FunFam" id="1.10.579.10:FF:000002">
    <property type="entry name" value="Deoxyribodipyrimidine photolyase"/>
    <property type="match status" value="1"/>
</dbReference>
<keyword evidence="17" id="KW-1185">Reference proteome</keyword>
<dbReference type="Proteomes" id="UP001054837">
    <property type="component" value="Unassembled WGS sequence"/>
</dbReference>
<dbReference type="InterPro" id="IPR036134">
    <property type="entry name" value="Crypto/Photolyase_FAD-like_sf"/>
</dbReference>
<evidence type="ECO:0000259" key="15">
    <source>
        <dbReference type="PROSITE" id="PS51645"/>
    </source>
</evidence>
<evidence type="ECO:0000256" key="11">
    <source>
        <dbReference type="ARBA" id="ARBA00031671"/>
    </source>
</evidence>
<evidence type="ECO:0000256" key="5">
    <source>
        <dbReference type="ARBA" id="ARBA00022630"/>
    </source>
</evidence>
<proteinExistence type="inferred from homology"/>
<comment type="similarity">
    <text evidence="2">Belongs to the DNA photolyase class-2 family.</text>
</comment>
<evidence type="ECO:0000256" key="12">
    <source>
        <dbReference type="ARBA" id="ARBA00033999"/>
    </source>
</evidence>
<dbReference type="PROSITE" id="PS51645">
    <property type="entry name" value="PHR_CRY_ALPHA_BETA"/>
    <property type="match status" value="1"/>
</dbReference>
<protein>
    <recommendedName>
        <fullName evidence="4">Deoxyribodipyrimidine photo-lyase</fullName>
        <ecNumber evidence="3">4.1.99.3</ecNumber>
    </recommendedName>
    <alternativeName>
        <fullName evidence="11">DNA photolyase</fullName>
    </alternativeName>
    <alternativeName>
        <fullName evidence="14">Photoreactivating enzyme</fullName>
    </alternativeName>
</protein>
<dbReference type="InterPro" id="IPR006050">
    <property type="entry name" value="DNA_photolyase_N"/>
</dbReference>
<dbReference type="SUPFAM" id="SSF52425">
    <property type="entry name" value="Cryptochrome/photolyase, N-terminal domain"/>
    <property type="match status" value="1"/>
</dbReference>
<dbReference type="NCBIfam" id="TIGR00591">
    <property type="entry name" value="phr2"/>
    <property type="match status" value="1"/>
</dbReference>
<dbReference type="EC" id="4.1.99.3" evidence="3"/>
<dbReference type="PROSITE" id="PS01084">
    <property type="entry name" value="DNA_PHOTOLYASES_2_2"/>
    <property type="match status" value="1"/>
</dbReference>
<dbReference type="InterPro" id="IPR052219">
    <property type="entry name" value="Photolyase_Class-2"/>
</dbReference>
<evidence type="ECO:0000256" key="2">
    <source>
        <dbReference type="ARBA" id="ARBA00006409"/>
    </source>
</evidence>
<evidence type="ECO:0000256" key="4">
    <source>
        <dbReference type="ARBA" id="ARBA00014046"/>
    </source>
</evidence>